<feature type="chain" id="PRO_5012085489" description="Capsular biosynthesis protein" evidence="1">
    <location>
        <begin position="22"/>
        <end position="489"/>
    </location>
</feature>
<feature type="signal peptide" evidence="1">
    <location>
        <begin position="1"/>
        <end position="21"/>
    </location>
</feature>
<organism evidence="2 3">
    <name type="scientific">Bordetella genomosp. 1</name>
    <dbReference type="NCBI Taxonomy" id="1395607"/>
    <lineage>
        <taxon>Bacteria</taxon>
        <taxon>Pseudomonadati</taxon>
        <taxon>Pseudomonadota</taxon>
        <taxon>Betaproteobacteria</taxon>
        <taxon>Burkholderiales</taxon>
        <taxon>Alcaligenaceae</taxon>
        <taxon>Bordetella</taxon>
    </lineage>
</organism>
<reference evidence="2 3" key="1">
    <citation type="submission" date="2017-05" db="EMBL/GenBank/DDBJ databases">
        <title>Complete and WGS of Bordetella genogroups.</title>
        <authorList>
            <person name="Spilker T."/>
            <person name="LiPuma J."/>
        </authorList>
    </citation>
    <scope>NUCLEOTIDE SEQUENCE [LARGE SCALE GENOMIC DNA]</scope>
    <source>
        <strain evidence="2 3">AU17610</strain>
    </source>
</reference>
<protein>
    <recommendedName>
        <fullName evidence="4">Capsular biosynthesis protein</fullName>
    </recommendedName>
</protein>
<accession>A0A261RSV3</accession>
<evidence type="ECO:0008006" key="4">
    <source>
        <dbReference type="Google" id="ProtNLM"/>
    </source>
</evidence>
<evidence type="ECO:0000313" key="2">
    <source>
        <dbReference type="EMBL" id="OZI28146.1"/>
    </source>
</evidence>
<dbReference type="GO" id="GO:0015774">
    <property type="term" value="P:polysaccharide transport"/>
    <property type="evidence" value="ECO:0007669"/>
    <property type="project" value="InterPro"/>
</dbReference>
<sequence>MKKQILCLSRAYLSRLFPAMAARHAGADYFHIVQTDAEEADIRAQGGNVVLNLERVVREGMARDEATTWREPADFRAVTEFDWSPIYSDRSLVNFAPALRDRIAGILHAAVADVFARHRFDAFVSEPVAIFITHLLFYYCRKHGTRPLLWANSYWPDYFYFVDATDLTQPIRTAPVTDAEAEALRQKVETFVDGVAQDKAGPIYHHAFSGVRNSRLGYFKQRKGELPLVLRPGWSSQVLQLLRLGRASYKRLRFPGGADYITAGSVAEHKAYMRFLMTPRRIYDAPPAEYSADNVVYSLQYEPEASLLYFGAPCADQIAFVETLLRALPDGKVLWVKEHPNQFGALGARRWRELKRRYHNLRFVHGRENGRYLLRCGPLMVTITSSMGMDALIQGRRVLVAGDVFYNTFTGATQVRSYEALARALNEPVNYTPSDNAAANVGEMAAFGLGCYPGDPQPSATLFSEANLDALVRAVDVEAGRALTREATA</sequence>
<dbReference type="InterPro" id="IPR007833">
    <property type="entry name" value="Capsule_polysaccharide_synth"/>
</dbReference>
<dbReference type="EMBL" id="NEVL01000007">
    <property type="protein sequence ID" value="OZI28146.1"/>
    <property type="molecule type" value="Genomic_DNA"/>
</dbReference>
<keyword evidence="1" id="KW-0732">Signal</keyword>
<dbReference type="GO" id="GO:0000271">
    <property type="term" value="P:polysaccharide biosynthetic process"/>
    <property type="evidence" value="ECO:0007669"/>
    <property type="project" value="InterPro"/>
</dbReference>
<gene>
    <name evidence="2" type="ORF">CEG14_24855</name>
</gene>
<comment type="caution">
    <text evidence="2">The sequence shown here is derived from an EMBL/GenBank/DDBJ whole genome shotgun (WGS) entry which is preliminary data.</text>
</comment>
<evidence type="ECO:0000256" key="1">
    <source>
        <dbReference type="SAM" id="SignalP"/>
    </source>
</evidence>
<proteinExistence type="predicted"/>
<dbReference type="Pfam" id="PF05159">
    <property type="entry name" value="Capsule_synth"/>
    <property type="match status" value="1"/>
</dbReference>
<dbReference type="OrthoDB" id="9156359at2"/>
<dbReference type="AlphaFoldDB" id="A0A261RSV3"/>
<dbReference type="Proteomes" id="UP000217005">
    <property type="component" value="Unassembled WGS sequence"/>
</dbReference>
<dbReference type="RefSeq" id="WP_094829099.1">
    <property type="nucleotide sequence ID" value="NZ_NEVL01000007.1"/>
</dbReference>
<name>A0A261RSV3_9BORD</name>
<evidence type="ECO:0000313" key="3">
    <source>
        <dbReference type="Proteomes" id="UP000217005"/>
    </source>
</evidence>